<dbReference type="InParanoid" id="A0A136IN61"/>
<dbReference type="EMBL" id="KQ964268">
    <property type="protein sequence ID" value="KXJ86385.1"/>
    <property type="molecule type" value="Genomic_DNA"/>
</dbReference>
<dbReference type="Proteomes" id="UP000070501">
    <property type="component" value="Unassembled WGS sequence"/>
</dbReference>
<dbReference type="AlphaFoldDB" id="A0A136IN61"/>
<sequence length="505" mass="51606">MLHHGWILAAALAAVAEAKPCGRGSSTSSGVLSSTYQMSMPASSSLAVVYPTVDTTSSSASSTASTTDSASSTVSTTASSVVTTTESGTASITESSSVSSTTSSSTSSSTVDACLQALVQQGQVATADCSARLIVTETPAASTMTQTVTATNVGSTVDSTFFTETTSTTAATETLFFTVTTTATASQTDVITEPAVVSTTTTSTVTAPATFTTTSYSYLALILSRGLDARSTRVVALPPYATEACGSWNEYVSACGQLGVSTSTVTLAPATETATATVTASSTTTLSTVSSTQTDVVSLTATESTTQTDLATVIVVTTTTTTSVSTLTQTATTTATPTSVVTKLCRAKGVPFRVFNPPPAFGASIYYLGVQSAGARATWEYSNVALDKSTFVVNPDGFFEMAVTLSGATEILVAMRLTSENSLASTAVLFERRSIVEDRVAAGLAVKLGACVDQSTGNLLLDAGMGRTNFLACFDQVSINPFLYLTRSNGADTGLNCNWARSIAI</sequence>
<reference evidence="4" key="1">
    <citation type="submission" date="2016-02" db="EMBL/GenBank/DDBJ databases">
        <title>Draft genome sequence of Microdochium bolleyi, a fungal endophyte of beachgrass.</title>
        <authorList>
            <consortium name="DOE Joint Genome Institute"/>
            <person name="David A.S."/>
            <person name="May G."/>
            <person name="Haridas S."/>
            <person name="Lim J."/>
            <person name="Wang M."/>
            <person name="Labutti K."/>
            <person name="Lipzen A."/>
            <person name="Barry K."/>
            <person name="Grigoriev I.V."/>
        </authorList>
    </citation>
    <scope>NUCLEOTIDE SEQUENCE [LARGE SCALE GENOMIC DNA]</scope>
    <source>
        <strain evidence="4">J235TASD1</strain>
    </source>
</reference>
<protein>
    <submittedName>
        <fullName evidence="3">Uncharacterized protein</fullName>
    </submittedName>
</protein>
<proteinExistence type="predicted"/>
<organism evidence="3 4">
    <name type="scientific">Microdochium bolleyi</name>
    <dbReference type="NCBI Taxonomy" id="196109"/>
    <lineage>
        <taxon>Eukaryota</taxon>
        <taxon>Fungi</taxon>
        <taxon>Dikarya</taxon>
        <taxon>Ascomycota</taxon>
        <taxon>Pezizomycotina</taxon>
        <taxon>Sordariomycetes</taxon>
        <taxon>Xylariomycetidae</taxon>
        <taxon>Xylariales</taxon>
        <taxon>Microdochiaceae</taxon>
        <taxon>Microdochium</taxon>
    </lineage>
</organism>
<name>A0A136IN61_9PEZI</name>
<dbReference type="OrthoDB" id="4587123at2759"/>
<feature type="signal peptide" evidence="2">
    <location>
        <begin position="1"/>
        <end position="18"/>
    </location>
</feature>
<evidence type="ECO:0000313" key="4">
    <source>
        <dbReference type="Proteomes" id="UP000070501"/>
    </source>
</evidence>
<accession>A0A136IN61</accession>
<gene>
    <name evidence="3" type="ORF">Micbo1qcDRAFT_209080</name>
</gene>
<feature type="region of interest" description="Disordered" evidence="1">
    <location>
        <begin position="56"/>
        <end position="106"/>
    </location>
</feature>
<evidence type="ECO:0000256" key="2">
    <source>
        <dbReference type="SAM" id="SignalP"/>
    </source>
</evidence>
<feature type="chain" id="PRO_5007292864" evidence="2">
    <location>
        <begin position="19"/>
        <end position="505"/>
    </location>
</feature>
<keyword evidence="4" id="KW-1185">Reference proteome</keyword>
<keyword evidence="2" id="KW-0732">Signal</keyword>
<dbReference type="STRING" id="196109.A0A136IN61"/>
<evidence type="ECO:0000313" key="3">
    <source>
        <dbReference type="EMBL" id="KXJ86385.1"/>
    </source>
</evidence>
<evidence type="ECO:0000256" key="1">
    <source>
        <dbReference type="SAM" id="MobiDB-lite"/>
    </source>
</evidence>